<dbReference type="Pfam" id="PF07885">
    <property type="entry name" value="Ion_trans_2"/>
    <property type="match status" value="1"/>
</dbReference>
<dbReference type="PANTHER" id="PTHR43833:SF13">
    <property type="entry name" value="POTASSIUM CHANNEL PROTEIN 2-RELATED"/>
    <property type="match status" value="1"/>
</dbReference>
<dbReference type="PROSITE" id="PS51202">
    <property type="entry name" value="RCK_C"/>
    <property type="match status" value="2"/>
</dbReference>
<feature type="domain" description="RCK C-terminal" evidence="4">
    <location>
        <begin position="249"/>
        <end position="333"/>
    </location>
</feature>
<proteinExistence type="predicted"/>
<evidence type="ECO:0000259" key="4">
    <source>
        <dbReference type="PROSITE" id="PS51202"/>
    </source>
</evidence>
<dbReference type="InterPro" id="IPR013099">
    <property type="entry name" value="K_chnl_dom"/>
</dbReference>
<gene>
    <name evidence="5" type="ORF">SAMN05192551_104116</name>
</gene>
<dbReference type="GO" id="GO:0006813">
    <property type="term" value="P:potassium ion transport"/>
    <property type="evidence" value="ECO:0007669"/>
    <property type="project" value="InterPro"/>
</dbReference>
<dbReference type="AlphaFoldDB" id="A0A1I3DUA7"/>
<dbReference type="SUPFAM" id="SSF81324">
    <property type="entry name" value="Voltage-gated potassium channels"/>
    <property type="match status" value="1"/>
</dbReference>
<dbReference type="InterPro" id="IPR006037">
    <property type="entry name" value="RCK_C"/>
</dbReference>
<keyword evidence="2" id="KW-1133">Transmembrane helix</keyword>
<comment type="subcellular location">
    <subcellularLocation>
        <location evidence="1">Cell membrane</location>
        <topology evidence="1">Multi-pass membrane protein</topology>
    </subcellularLocation>
</comment>
<evidence type="ECO:0000313" key="5">
    <source>
        <dbReference type="EMBL" id="SFH90314.1"/>
    </source>
</evidence>
<dbReference type="Gene3D" id="1.10.287.70">
    <property type="match status" value="1"/>
</dbReference>
<sequence length="552" mass="61204">MDHQRLKKITRLILVLVISVIFASIFLTKFLYDHFEEGTVSYGQSLLFVFQTFTTTGYGDLLPFTSTFMNIYASILMILGLSLVFILLGTASAQWLQNHFEEIPPTNVPSNTKDHILLCGFSDLTDSLINELEESNSNFVILERRLSNVRKLMQKKKPVVYGDPSDPQALLFAGIKKAKAILAAESDETNINILLEARALTSIPILVSVENHQLTEMLQLAGATEIIDPKKILGEELARLSTAEVGPALTSEMNQLGDLYVMEFPIGMYCQFANQTIQESGIRENTGVTILGLWENGIFRMVDSPHMLLSEESMVVVLGTKDQLHQLEESMSSNLHHSNLSHQHYIVAGYGDVAKRTVALLKKRNKDVTLIVRDPVQDIPHVVGDLTSQDVLSEAGIHNASTYIISADSDDRAIFSVLAAKKLNPHLRIFVRANSHYNVHKLYRAGADFVLSVSKIAGTILSSILTEEKEKVIPDMDIHFVQHHVESSLDGKMIQDTGIFGTTGCMIIAIKSGDQVQLNPSANTILKKGDDLVLLGNSHNLDLFKSYIGPYQ</sequence>
<dbReference type="GO" id="GO:0008324">
    <property type="term" value="F:monoatomic cation transmembrane transporter activity"/>
    <property type="evidence" value="ECO:0007669"/>
    <property type="project" value="InterPro"/>
</dbReference>
<dbReference type="Gene3D" id="3.40.50.720">
    <property type="entry name" value="NAD(P)-binding Rossmann-like Domain"/>
    <property type="match status" value="2"/>
</dbReference>
<evidence type="ECO:0000256" key="2">
    <source>
        <dbReference type="SAM" id="Phobius"/>
    </source>
</evidence>
<evidence type="ECO:0000259" key="3">
    <source>
        <dbReference type="PROSITE" id="PS51201"/>
    </source>
</evidence>
<dbReference type="PROSITE" id="PS51201">
    <property type="entry name" value="RCK_N"/>
    <property type="match status" value="2"/>
</dbReference>
<dbReference type="InterPro" id="IPR003148">
    <property type="entry name" value="RCK_N"/>
</dbReference>
<dbReference type="InterPro" id="IPR036291">
    <property type="entry name" value="NAD(P)-bd_dom_sf"/>
</dbReference>
<dbReference type="RefSeq" id="WP_177208843.1">
    <property type="nucleotide sequence ID" value="NZ_FOQA01000004.1"/>
</dbReference>
<organism evidence="5 6">
    <name type="scientific">Tindallia magadiensis</name>
    <dbReference type="NCBI Taxonomy" id="69895"/>
    <lineage>
        <taxon>Bacteria</taxon>
        <taxon>Bacillati</taxon>
        <taxon>Bacillota</taxon>
        <taxon>Clostridia</taxon>
        <taxon>Peptostreptococcales</taxon>
        <taxon>Tindalliaceae</taxon>
        <taxon>Tindallia</taxon>
    </lineage>
</organism>
<dbReference type="SUPFAM" id="SSF51735">
    <property type="entry name" value="NAD(P)-binding Rossmann-fold domains"/>
    <property type="match status" value="2"/>
</dbReference>
<dbReference type="STRING" id="69895.SAMN05192551_104116"/>
<dbReference type="Pfam" id="PF02080">
    <property type="entry name" value="TrkA_C"/>
    <property type="match status" value="2"/>
</dbReference>
<dbReference type="Proteomes" id="UP000199287">
    <property type="component" value="Unassembled WGS sequence"/>
</dbReference>
<feature type="domain" description="RCK C-terminal" evidence="4">
    <location>
        <begin position="465"/>
        <end position="550"/>
    </location>
</feature>
<evidence type="ECO:0000313" key="6">
    <source>
        <dbReference type="Proteomes" id="UP000199287"/>
    </source>
</evidence>
<dbReference type="SUPFAM" id="SSF116726">
    <property type="entry name" value="TrkA C-terminal domain-like"/>
    <property type="match status" value="2"/>
</dbReference>
<dbReference type="PANTHER" id="PTHR43833">
    <property type="entry name" value="POTASSIUM CHANNEL PROTEIN 2-RELATED-RELATED"/>
    <property type="match status" value="1"/>
</dbReference>
<feature type="transmembrane region" description="Helical" evidence="2">
    <location>
        <begin position="71"/>
        <end position="91"/>
    </location>
</feature>
<evidence type="ECO:0000256" key="1">
    <source>
        <dbReference type="ARBA" id="ARBA00004651"/>
    </source>
</evidence>
<dbReference type="EMBL" id="FOQA01000004">
    <property type="protein sequence ID" value="SFH90314.1"/>
    <property type="molecule type" value="Genomic_DNA"/>
</dbReference>
<reference evidence="6" key="1">
    <citation type="submission" date="2016-10" db="EMBL/GenBank/DDBJ databases">
        <authorList>
            <person name="Varghese N."/>
            <person name="Submissions S."/>
        </authorList>
    </citation>
    <scope>NUCLEOTIDE SEQUENCE [LARGE SCALE GENOMIC DNA]</scope>
    <source>
        <strain evidence="6">Z-7934</strain>
    </source>
</reference>
<keyword evidence="6" id="KW-1185">Reference proteome</keyword>
<keyword evidence="2" id="KW-0812">Transmembrane</keyword>
<feature type="transmembrane region" description="Helical" evidence="2">
    <location>
        <begin position="12"/>
        <end position="32"/>
    </location>
</feature>
<accession>A0A1I3DUA7</accession>
<name>A0A1I3DUA7_9FIRM</name>
<feature type="domain" description="RCK N-terminal" evidence="3">
    <location>
        <begin position="342"/>
        <end position="451"/>
    </location>
</feature>
<dbReference type="GO" id="GO:0005886">
    <property type="term" value="C:plasma membrane"/>
    <property type="evidence" value="ECO:0007669"/>
    <property type="project" value="UniProtKB-SubCell"/>
</dbReference>
<dbReference type="InterPro" id="IPR050721">
    <property type="entry name" value="Trk_Ktr_HKT_K-transport"/>
</dbReference>
<dbReference type="InterPro" id="IPR036721">
    <property type="entry name" value="RCK_C_sf"/>
</dbReference>
<dbReference type="Gene3D" id="3.30.70.1450">
    <property type="entry name" value="Regulator of K+ conductance, C-terminal domain"/>
    <property type="match status" value="2"/>
</dbReference>
<dbReference type="Pfam" id="PF02254">
    <property type="entry name" value="TrkA_N"/>
    <property type="match status" value="2"/>
</dbReference>
<keyword evidence="2" id="KW-0472">Membrane</keyword>
<feature type="domain" description="RCK N-terminal" evidence="3">
    <location>
        <begin position="113"/>
        <end position="228"/>
    </location>
</feature>
<protein>
    <submittedName>
        <fullName evidence="5">Trk K+ transport system, NAD-binding component</fullName>
    </submittedName>
</protein>